<feature type="non-terminal residue" evidence="1">
    <location>
        <position position="199"/>
    </location>
</feature>
<dbReference type="InterPro" id="IPR036691">
    <property type="entry name" value="Endo/exonu/phosph_ase_sf"/>
</dbReference>
<comment type="caution">
    <text evidence="1">The sequence shown here is derived from an EMBL/GenBank/DDBJ whole genome shotgun (WGS) entry which is preliminary data.</text>
</comment>
<reference evidence="1" key="1">
    <citation type="submission" date="2021-02" db="EMBL/GenBank/DDBJ databases">
        <authorList>
            <person name="Nowell W R."/>
        </authorList>
    </citation>
    <scope>NUCLEOTIDE SEQUENCE</scope>
</reference>
<dbReference type="Proteomes" id="UP000681967">
    <property type="component" value="Unassembled WGS sequence"/>
</dbReference>
<dbReference type="SUPFAM" id="SSF56219">
    <property type="entry name" value="DNase I-like"/>
    <property type="match status" value="1"/>
</dbReference>
<evidence type="ECO:0000313" key="2">
    <source>
        <dbReference type="Proteomes" id="UP000681967"/>
    </source>
</evidence>
<accession>A0A8S3CMK1</accession>
<dbReference type="EMBL" id="CAJOBH010168554">
    <property type="protein sequence ID" value="CAF4903214.1"/>
    <property type="molecule type" value="Genomic_DNA"/>
</dbReference>
<sequence>MYRGKKSTKVTISNHGRGRSIAIIRPVTRQLSAILSVGYRSDEEYRNFALIELTLNKKLFVVGYEDLIKSDEREQIKIGTQILVKQKGEPLVEGEESSHMRGVGFLLSTQVKKALLGYNPTSSRIISARFDAAPFKISVIHVYAPTSSSSEEDIEAFYNDIEEALTKTDKKDILILTGDWNAKIGNDNTDWKSVMGKYG</sequence>
<protein>
    <recommendedName>
        <fullName evidence="3">Craniofacial development protein 2-like</fullName>
    </recommendedName>
</protein>
<evidence type="ECO:0000313" key="1">
    <source>
        <dbReference type="EMBL" id="CAF4903214.1"/>
    </source>
</evidence>
<dbReference type="Gene3D" id="3.60.10.10">
    <property type="entry name" value="Endonuclease/exonuclease/phosphatase"/>
    <property type="match status" value="1"/>
</dbReference>
<gene>
    <name evidence="1" type="ORF">BYL167_LOCUS52270</name>
</gene>
<evidence type="ECO:0008006" key="3">
    <source>
        <dbReference type="Google" id="ProtNLM"/>
    </source>
</evidence>
<name>A0A8S3CMK1_9BILA</name>
<proteinExistence type="predicted"/>
<dbReference type="AlphaFoldDB" id="A0A8S3CMK1"/>
<organism evidence="1 2">
    <name type="scientific">Rotaria magnacalcarata</name>
    <dbReference type="NCBI Taxonomy" id="392030"/>
    <lineage>
        <taxon>Eukaryota</taxon>
        <taxon>Metazoa</taxon>
        <taxon>Spiralia</taxon>
        <taxon>Gnathifera</taxon>
        <taxon>Rotifera</taxon>
        <taxon>Eurotatoria</taxon>
        <taxon>Bdelloidea</taxon>
        <taxon>Philodinida</taxon>
        <taxon>Philodinidae</taxon>
        <taxon>Rotaria</taxon>
    </lineage>
</organism>